<name>A0A2P2P328_RHIMU</name>
<sequence>MTVISRRTCLDIQLHGQ</sequence>
<proteinExistence type="predicted"/>
<protein>
    <submittedName>
        <fullName evidence="1">Uncharacterized protein</fullName>
    </submittedName>
</protein>
<dbReference type="EMBL" id="GGEC01068547">
    <property type="protein sequence ID" value="MBX49031.1"/>
    <property type="molecule type" value="Transcribed_RNA"/>
</dbReference>
<reference evidence="1" key="1">
    <citation type="submission" date="2018-02" db="EMBL/GenBank/DDBJ databases">
        <title>Rhizophora mucronata_Transcriptome.</title>
        <authorList>
            <person name="Meera S.P."/>
            <person name="Sreeshan A."/>
            <person name="Augustine A."/>
        </authorList>
    </citation>
    <scope>NUCLEOTIDE SEQUENCE</scope>
    <source>
        <tissue evidence="1">Leaf</tissue>
    </source>
</reference>
<accession>A0A2P2P328</accession>
<organism evidence="1">
    <name type="scientific">Rhizophora mucronata</name>
    <name type="common">Asiatic mangrove</name>
    <dbReference type="NCBI Taxonomy" id="61149"/>
    <lineage>
        <taxon>Eukaryota</taxon>
        <taxon>Viridiplantae</taxon>
        <taxon>Streptophyta</taxon>
        <taxon>Embryophyta</taxon>
        <taxon>Tracheophyta</taxon>
        <taxon>Spermatophyta</taxon>
        <taxon>Magnoliopsida</taxon>
        <taxon>eudicotyledons</taxon>
        <taxon>Gunneridae</taxon>
        <taxon>Pentapetalae</taxon>
        <taxon>rosids</taxon>
        <taxon>fabids</taxon>
        <taxon>Malpighiales</taxon>
        <taxon>Rhizophoraceae</taxon>
        <taxon>Rhizophora</taxon>
    </lineage>
</organism>
<evidence type="ECO:0000313" key="1">
    <source>
        <dbReference type="EMBL" id="MBX49031.1"/>
    </source>
</evidence>
<dbReference type="AlphaFoldDB" id="A0A2P2P328"/>